<protein>
    <submittedName>
        <fullName evidence="13">3-hydroxybutyryl-CoA epimerase</fullName>
    </submittedName>
</protein>
<dbReference type="InterPro" id="IPR006176">
    <property type="entry name" value="3-OHacyl-CoA_DH_NAD-bd"/>
</dbReference>
<dbReference type="Pfam" id="PF00725">
    <property type="entry name" value="3HCDH"/>
    <property type="match status" value="1"/>
</dbReference>
<dbReference type="InterPro" id="IPR006108">
    <property type="entry name" value="3HC_DH_C"/>
</dbReference>
<dbReference type="GO" id="GO:0006635">
    <property type="term" value="P:fatty acid beta-oxidation"/>
    <property type="evidence" value="ECO:0007669"/>
    <property type="project" value="UniProtKB-UniPathway"/>
</dbReference>
<keyword evidence="5" id="KW-0560">Oxidoreductase</keyword>
<dbReference type="OrthoDB" id="9771883at2"/>
<dbReference type="InterPro" id="IPR029045">
    <property type="entry name" value="ClpP/crotonase-like_dom_sf"/>
</dbReference>
<dbReference type="Proteomes" id="UP000321580">
    <property type="component" value="Unassembled WGS sequence"/>
</dbReference>
<evidence type="ECO:0000256" key="6">
    <source>
        <dbReference type="ARBA" id="ARBA00023027"/>
    </source>
</evidence>
<dbReference type="Gene3D" id="1.10.1040.50">
    <property type="match status" value="1"/>
</dbReference>
<keyword evidence="4" id="KW-0442">Lipid degradation</keyword>
<name>A0A5C6RP96_9BACT</name>
<keyword evidence="6" id="KW-0520">NAD</keyword>
<feature type="domain" description="3-hydroxyacyl-CoA dehydrogenase C-terminal" evidence="11">
    <location>
        <begin position="496"/>
        <end position="593"/>
    </location>
</feature>
<evidence type="ECO:0000313" key="13">
    <source>
        <dbReference type="EMBL" id="TXB64151.1"/>
    </source>
</evidence>
<accession>A0A5C6RP96</accession>
<dbReference type="PANTHER" id="PTHR43612">
    <property type="entry name" value="TRIFUNCTIONAL ENZYME SUBUNIT ALPHA"/>
    <property type="match status" value="1"/>
</dbReference>
<evidence type="ECO:0000256" key="1">
    <source>
        <dbReference type="ARBA" id="ARBA00005005"/>
    </source>
</evidence>
<dbReference type="InterPro" id="IPR036291">
    <property type="entry name" value="NAD(P)-bd_dom_sf"/>
</dbReference>
<keyword evidence="9" id="KW-0511">Multifunctional enzyme</keyword>
<evidence type="ECO:0000256" key="3">
    <source>
        <dbReference type="ARBA" id="ARBA00022832"/>
    </source>
</evidence>
<sequence>MIYYKKDTDHIVTLTLDMAGRPANIINHHISKVLMPVIEHLREEKKKGMLRGVILTSAKKTFAIGGDLEYLFQEEAAGEIFELAEQLKDVFRALESPGVPVVAALNGSALGAGFELALACHHRIAVEEPRSRYGFPEAQLGLIPGGGSITRLMWLLGIEKAFPILSEGLRYNAREAIQVGLIDELASSPREMRERAKAWILATQEGRRPWDQEGAAIPGGDSRGAGVEGFLRSAVAQLASRRLHKTPGQQAILSILYEGGKVDFDTSCRLESRAFTALMRSPETQNMIKAFWFDHNYIRQGGNRPKGFGKFRPRKIGIIGAGRMGSGIAYVCLDHGMEVVLKDVSKPIAERGREYVSRRLDQMKAEGRKQAAQCDAMLKRIHTTESSADFEDCDLVIEAVFENRMVKQKVMREAEEHLDDYSIFASNTISIPITKLAEGSLRPYNYIGLHFFSPAEEVPLVEIVRGAQTSEETIARAFDFVRAIHKTPIVVKDDWGFYAARVQNTYILEGITMLAEGLSPALIENVGRQLGMPYGALALADSMGLNMVLRYENQAAEHYGAKYIQHPAVSVLRTMLEELQRPGQQKRAGFYDYTGDTAQQLWPGLADAFPQKKGAPKLSELAERFMFTQVLEAVWCMQEQVIHSVAAANLGSIYGWGFPAFKGGVIQYIHDYGAEAFVARCGELKAKYGQRFSVPSQLKEIIAKD</sequence>
<feature type="domain" description="3-hydroxyacyl-CoA dehydrogenase NAD binding" evidence="12">
    <location>
        <begin position="315"/>
        <end position="493"/>
    </location>
</feature>
<evidence type="ECO:0000256" key="5">
    <source>
        <dbReference type="ARBA" id="ARBA00023002"/>
    </source>
</evidence>
<dbReference type="UniPathway" id="UPA00659"/>
<dbReference type="SUPFAM" id="SSF48179">
    <property type="entry name" value="6-phosphogluconate dehydrogenase C-terminal domain-like"/>
    <property type="match status" value="2"/>
</dbReference>
<evidence type="ECO:0000259" key="12">
    <source>
        <dbReference type="Pfam" id="PF02737"/>
    </source>
</evidence>
<dbReference type="Gene3D" id="3.40.50.720">
    <property type="entry name" value="NAD(P)-binding Rossmann-like Domain"/>
    <property type="match status" value="1"/>
</dbReference>
<reference evidence="13 14" key="1">
    <citation type="submission" date="2019-08" db="EMBL/GenBank/DDBJ databases">
        <title>Genome of Phaeodactylibacter luteus.</title>
        <authorList>
            <person name="Bowman J.P."/>
        </authorList>
    </citation>
    <scope>NUCLEOTIDE SEQUENCE [LARGE SCALE GENOMIC DNA]</scope>
    <source>
        <strain evidence="13 14">KCTC 42180</strain>
    </source>
</reference>
<dbReference type="InterPro" id="IPR050136">
    <property type="entry name" value="FA_oxidation_alpha_subunit"/>
</dbReference>
<dbReference type="InterPro" id="IPR008927">
    <property type="entry name" value="6-PGluconate_DH-like_C_sf"/>
</dbReference>
<dbReference type="GO" id="GO:0016509">
    <property type="term" value="F:long-chain (3S)-3-hydroxyacyl-CoA dehydrogenase (NAD+) activity"/>
    <property type="evidence" value="ECO:0007669"/>
    <property type="project" value="TreeGrafter"/>
</dbReference>
<dbReference type="SUPFAM" id="SSF51735">
    <property type="entry name" value="NAD(P)-binding Rossmann-fold domains"/>
    <property type="match status" value="1"/>
</dbReference>
<evidence type="ECO:0000259" key="11">
    <source>
        <dbReference type="Pfam" id="PF00725"/>
    </source>
</evidence>
<evidence type="ECO:0000256" key="8">
    <source>
        <dbReference type="ARBA" id="ARBA00023239"/>
    </source>
</evidence>
<keyword evidence="8" id="KW-0456">Lyase</keyword>
<dbReference type="GO" id="GO:0004300">
    <property type="term" value="F:enoyl-CoA hydratase activity"/>
    <property type="evidence" value="ECO:0007669"/>
    <property type="project" value="TreeGrafter"/>
</dbReference>
<comment type="similarity">
    <text evidence="2">In the central section; belongs to the 3-hydroxyacyl-CoA dehydrogenase family.</text>
</comment>
<keyword evidence="14" id="KW-1185">Reference proteome</keyword>
<dbReference type="RefSeq" id="WP_147166850.1">
    <property type="nucleotide sequence ID" value="NZ_VOOR01000012.1"/>
</dbReference>
<evidence type="ECO:0000256" key="4">
    <source>
        <dbReference type="ARBA" id="ARBA00022963"/>
    </source>
</evidence>
<comment type="caution">
    <text evidence="13">The sequence shown here is derived from an EMBL/GenBank/DDBJ whole genome shotgun (WGS) entry which is preliminary data.</text>
</comment>
<evidence type="ECO:0000256" key="9">
    <source>
        <dbReference type="ARBA" id="ARBA00023268"/>
    </source>
</evidence>
<dbReference type="EMBL" id="VOOR01000012">
    <property type="protein sequence ID" value="TXB64151.1"/>
    <property type="molecule type" value="Genomic_DNA"/>
</dbReference>
<dbReference type="AlphaFoldDB" id="A0A5C6RP96"/>
<dbReference type="Gene3D" id="3.90.226.10">
    <property type="entry name" value="2-enoyl-CoA Hydratase, Chain A, domain 1"/>
    <property type="match status" value="1"/>
</dbReference>
<dbReference type="CDD" id="cd06558">
    <property type="entry name" value="crotonase-like"/>
    <property type="match status" value="1"/>
</dbReference>
<comment type="catalytic activity">
    <reaction evidence="10">
        <text>a (3S)-3-hydroxyacyl-CoA + NAD(+) = a 3-oxoacyl-CoA + NADH + H(+)</text>
        <dbReference type="Rhea" id="RHEA:22432"/>
        <dbReference type="ChEBI" id="CHEBI:15378"/>
        <dbReference type="ChEBI" id="CHEBI:57318"/>
        <dbReference type="ChEBI" id="CHEBI:57540"/>
        <dbReference type="ChEBI" id="CHEBI:57945"/>
        <dbReference type="ChEBI" id="CHEBI:90726"/>
        <dbReference type="EC" id="1.1.1.35"/>
    </reaction>
</comment>
<gene>
    <name evidence="13" type="ORF">FRY97_07610</name>
</gene>
<proteinExistence type="inferred from homology"/>
<evidence type="ECO:0000256" key="10">
    <source>
        <dbReference type="ARBA" id="ARBA00049556"/>
    </source>
</evidence>
<evidence type="ECO:0000256" key="2">
    <source>
        <dbReference type="ARBA" id="ARBA00007005"/>
    </source>
</evidence>
<comment type="pathway">
    <text evidence="1">Lipid metabolism; fatty acid beta-oxidation.</text>
</comment>
<dbReference type="Pfam" id="PF02737">
    <property type="entry name" value="3HCDH_N"/>
    <property type="match status" value="1"/>
</dbReference>
<evidence type="ECO:0000256" key="7">
    <source>
        <dbReference type="ARBA" id="ARBA00023098"/>
    </source>
</evidence>
<dbReference type="InterPro" id="IPR001753">
    <property type="entry name" value="Enoyl-CoA_hydra/iso"/>
</dbReference>
<dbReference type="SUPFAM" id="SSF52096">
    <property type="entry name" value="ClpP/crotonase"/>
    <property type="match status" value="1"/>
</dbReference>
<dbReference type="FunFam" id="3.40.50.720:FF:000009">
    <property type="entry name" value="Fatty oxidation complex, alpha subunit"/>
    <property type="match status" value="1"/>
</dbReference>
<dbReference type="GO" id="GO:0070403">
    <property type="term" value="F:NAD+ binding"/>
    <property type="evidence" value="ECO:0007669"/>
    <property type="project" value="InterPro"/>
</dbReference>
<organism evidence="13 14">
    <name type="scientific">Phaeodactylibacter luteus</name>
    <dbReference type="NCBI Taxonomy" id="1564516"/>
    <lineage>
        <taxon>Bacteria</taxon>
        <taxon>Pseudomonadati</taxon>
        <taxon>Bacteroidota</taxon>
        <taxon>Saprospiria</taxon>
        <taxon>Saprospirales</taxon>
        <taxon>Haliscomenobacteraceae</taxon>
        <taxon>Phaeodactylibacter</taxon>
    </lineage>
</organism>
<keyword evidence="7" id="KW-0443">Lipid metabolism</keyword>
<dbReference type="PANTHER" id="PTHR43612:SF3">
    <property type="entry name" value="TRIFUNCTIONAL ENZYME SUBUNIT ALPHA, MITOCHONDRIAL"/>
    <property type="match status" value="1"/>
</dbReference>
<dbReference type="Pfam" id="PF00378">
    <property type="entry name" value="ECH_1"/>
    <property type="match status" value="1"/>
</dbReference>
<keyword evidence="3" id="KW-0276">Fatty acid metabolism</keyword>
<evidence type="ECO:0000313" key="14">
    <source>
        <dbReference type="Proteomes" id="UP000321580"/>
    </source>
</evidence>